<evidence type="ECO:0000313" key="2">
    <source>
        <dbReference type="WBParaSite" id="ES5_v2.g14569.t1"/>
    </source>
</evidence>
<organism evidence="1 2">
    <name type="scientific">Panagrolaimus sp. ES5</name>
    <dbReference type="NCBI Taxonomy" id="591445"/>
    <lineage>
        <taxon>Eukaryota</taxon>
        <taxon>Metazoa</taxon>
        <taxon>Ecdysozoa</taxon>
        <taxon>Nematoda</taxon>
        <taxon>Chromadorea</taxon>
        <taxon>Rhabditida</taxon>
        <taxon>Tylenchina</taxon>
        <taxon>Panagrolaimomorpha</taxon>
        <taxon>Panagrolaimoidea</taxon>
        <taxon>Panagrolaimidae</taxon>
        <taxon>Panagrolaimus</taxon>
    </lineage>
</organism>
<dbReference type="Proteomes" id="UP000887579">
    <property type="component" value="Unplaced"/>
</dbReference>
<accession>A0AC34FCL1</accession>
<sequence>MLKLNFSTTKTTKIIITFYIFIQRFSFLNGLSANEYCRFDEDLKENIRNLECSGDIDDCAGEVRQLVQNVYPGSWGVVILENKKEIKHEKVEWYINPIDPKPHRCRMIVDDKIVIEIFRTGYREMEVINDQRHVIWRKAKHPDFESDNELNLCPHSSLRQIITMFSIKAHSQMAEVRHRNGIYSILHSAAKSLSEVFHAETSHKWNIFITKNDDDYPVSIGYNIPHYIYDSQSGFCIGKTRDGYTINAAIIGFKDLKEEIMSIG</sequence>
<reference evidence="2" key="1">
    <citation type="submission" date="2022-11" db="UniProtKB">
        <authorList>
            <consortium name="WormBaseParasite"/>
        </authorList>
    </citation>
    <scope>IDENTIFICATION</scope>
</reference>
<name>A0AC34FCL1_9BILA</name>
<protein>
    <submittedName>
        <fullName evidence="2">Uncharacterized protein</fullName>
    </submittedName>
</protein>
<dbReference type="WBParaSite" id="ES5_v2.g14569.t1">
    <property type="protein sequence ID" value="ES5_v2.g14569.t1"/>
    <property type="gene ID" value="ES5_v2.g14569"/>
</dbReference>
<proteinExistence type="predicted"/>
<evidence type="ECO:0000313" key="1">
    <source>
        <dbReference type="Proteomes" id="UP000887579"/>
    </source>
</evidence>